<feature type="compositionally biased region" description="Polar residues" evidence="1">
    <location>
        <begin position="105"/>
        <end position="121"/>
    </location>
</feature>
<feature type="region of interest" description="Disordered" evidence="1">
    <location>
        <begin position="491"/>
        <end position="523"/>
    </location>
</feature>
<protein>
    <submittedName>
        <fullName evidence="2">Uncharacterized protein</fullName>
    </submittedName>
</protein>
<reference evidence="2 3" key="1">
    <citation type="journal article" date="2018" name="BMC Genomics">
        <title>The genome of Naegleria lovaniensis, the basis for a comparative approach to unravel pathogenicity factors of the human pathogenic amoeba N. fowleri.</title>
        <authorList>
            <person name="Liechti N."/>
            <person name="Schurch N."/>
            <person name="Bruggmann R."/>
            <person name="Wittwer M."/>
        </authorList>
    </citation>
    <scope>NUCLEOTIDE SEQUENCE [LARGE SCALE GENOMIC DNA]</scope>
    <source>
        <strain evidence="2 3">ATCC 30569</strain>
    </source>
</reference>
<feature type="compositionally biased region" description="Pro residues" evidence="1">
    <location>
        <begin position="67"/>
        <end position="77"/>
    </location>
</feature>
<keyword evidence="3" id="KW-1185">Reference proteome</keyword>
<feature type="region of interest" description="Disordered" evidence="1">
    <location>
        <begin position="224"/>
        <end position="323"/>
    </location>
</feature>
<feature type="region of interest" description="Disordered" evidence="1">
    <location>
        <begin position="55"/>
        <end position="121"/>
    </location>
</feature>
<feature type="compositionally biased region" description="Low complexity" evidence="1">
    <location>
        <begin position="249"/>
        <end position="282"/>
    </location>
</feature>
<feature type="compositionally biased region" description="Polar residues" evidence="1">
    <location>
        <begin position="299"/>
        <end position="309"/>
    </location>
</feature>
<gene>
    <name evidence="2" type="ORF">C9374_006159</name>
</gene>
<dbReference type="Proteomes" id="UP000816034">
    <property type="component" value="Unassembled WGS sequence"/>
</dbReference>
<dbReference type="PANTHER" id="PTHR32010">
    <property type="entry name" value="PHOTOSYSTEM II STABILITY/ASSEMBLY FACTOR HCF136, CHLOROPLASTIC"/>
    <property type="match status" value="1"/>
</dbReference>
<proteinExistence type="predicted"/>
<dbReference type="AlphaFoldDB" id="A0AA88GKD8"/>
<evidence type="ECO:0000256" key="1">
    <source>
        <dbReference type="SAM" id="MobiDB-lite"/>
    </source>
</evidence>
<feature type="region of interest" description="Disordered" evidence="1">
    <location>
        <begin position="1"/>
        <end position="30"/>
    </location>
</feature>
<feature type="compositionally biased region" description="Low complexity" evidence="1">
    <location>
        <begin position="78"/>
        <end position="97"/>
    </location>
</feature>
<dbReference type="EMBL" id="PYSW02000026">
    <property type="protein sequence ID" value="KAG2381775.1"/>
    <property type="molecule type" value="Genomic_DNA"/>
</dbReference>
<dbReference type="GeneID" id="68098613"/>
<comment type="caution">
    <text evidence="2">The sequence shown here is derived from an EMBL/GenBank/DDBJ whole genome shotgun (WGS) entry which is preliminary data.</text>
</comment>
<sequence>MMNNSQSIHHHHHHTNGDLRTELSPPTTTTTTSLLFISSCHHDLTLSSQAIQNYNSAQQQKKKKPFHSPPLPLPPPLTTTTTNHNNNTSSSLTTTHSRAVHVEPSSHSNPTMHHQKLNSDSSASSVIMMHPINGMNPHHNVQKTPVLNGNSSKTTTTMHPLPYSLDHHHTTGQNSAKKNAVWNGKTSMNAHHHHHSRVHATNHQFVSHHVQTTMNHAQPFYSEKHSTTAGASHGPPIISAHSNGHCTPSMNSHESTSSSSSTTSLSFNNNMLSNHTTTTTITHRNSKVSSNHFKKRQHANTSHSEPQHTSVKKQFGDSKKNRMNSKSNTYDLLLICKSRTIYNDQSFVTHPETNIYNFFKSCTPSFHCNHHHGMESWRSYKLKELWSFYDEPYGMEVSIRLPHSKENVYFVPHLSAIKLVQKLMNQKNQEKKQNEIENPFVTPSSHHHCATNLSTSTATADVTTNGTTTRPNEHSSTITITTTTDVRAATTSTTTSATTTTASKSPTCATKTTTTTTLSDEAADDEEEEKIIFEFYETVSPDLRYPLIDRIEELSKDNSILMEGTTDDFNLDKSWFSIAWYPILCHNNTINWLKGQIITYHKFAPSQFVIDTPILTSSHSKNEFDELIVEKRKLSNQQPDLCYYAPIIGFLPYKLKSETWFYDFVNNHGNNKRGGNQLVAPLYLLQACHRLQRFSQGAQHPDYIHCLKNCPELGLIPLFDAHFQPRHTKQSTKEEESAEHLQ</sequence>
<feature type="compositionally biased region" description="Low complexity" evidence="1">
    <location>
        <begin position="491"/>
        <end position="520"/>
    </location>
</feature>
<evidence type="ECO:0000313" key="2">
    <source>
        <dbReference type="EMBL" id="KAG2381775.1"/>
    </source>
</evidence>
<dbReference type="RefSeq" id="XP_044547454.1">
    <property type="nucleotide sequence ID" value="XM_044695988.1"/>
</dbReference>
<evidence type="ECO:0000313" key="3">
    <source>
        <dbReference type="Proteomes" id="UP000816034"/>
    </source>
</evidence>
<dbReference type="PANTHER" id="PTHR32010:SF18">
    <property type="entry name" value="DUF789 FAMILY PROTEIN"/>
    <property type="match status" value="1"/>
</dbReference>
<name>A0AA88GKD8_NAELO</name>
<organism evidence="2 3">
    <name type="scientific">Naegleria lovaniensis</name>
    <name type="common">Amoeba</name>
    <dbReference type="NCBI Taxonomy" id="51637"/>
    <lineage>
        <taxon>Eukaryota</taxon>
        <taxon>Discoba</taxon>
        <taxon>Heterolobosea</taxon>
        <taxon>Tetramitia</taxon>
        <taxon>Eutetramitia</taxon>
        <taxon>Vahlkampfiidae</taxon>
        <taxon>Naegleria</taxon>
    </lineage>
</organism>
<accession>A0AA88GKD8</accession>
<dbReference type="Pfam" id="PF05623">
    <property type="entry name" value="DUF789"/>
    <property type="match status" value="1"/>
</dbReference>
<dbReference type="InterPro" id="IPR008507">
    <property type="entry name" value="DUF789"/>
</dbReference>